<evidence type="ECO:0000256" key="3">
    <source>
        <dbReference type="ARBA" id="ARBA00022448"/>
    </source>
</evidence>
<evidence type="ECO:0000256" key="8">
    <source>
        <dbReference type="SAM" id="Phobius"/>
    </source>
</evidence>
<organism evidence="10 11">
    <name type="scientific">Hyalella azteca</name>
    <name type="common">Amphipod</name>
    <dbReference type="NCBI Taxonomy" id="294128"/>
    <lineage>
        <taxon>Eukaryota</taxon>
        <taxon>Metazoa</taxon>
        <taxon>Ecdysozoa</taxon>
        <taxon>Arthropoda</taxon>
        <taxon>Crustacea</taxon>
        <taxon>Multicrustacea</taxon>
        <taxon>Malacostraca</taxon>
        <taxon>Eumalacostraca</taxon>
        <taxon>Peracarida</taxon>
        <taxon>Amphipoda</taxon>
        <taxon>Senticaudata</taxon>
        <taxon>Talitrida</taxon>
        <taxon>Talitroidea</taxon>
        <taxon>Hyalellidae</taxon>
        <taxon>Hyalella</taxon>
    </lineage>
</organism>
<evidence type="ECO:0000256" key="7">
    <source>
        <dbReference type="SAM" id="MobiDB-lite"/>
    </source>
</evidence>
<feature type="transmembrane region" description="Helical" evidence="8">
    <location>
        <begin position="663"/>
        <end position="688"/>
    </location>
</feature>
<proteinExistence type="inferred from homology"/>
<dbReference type="GO" id="GO:0005886">
    <property type="term" value="C:plasma membrane"/>
    <property type="evidence" value="ECO:0007669"/>
    <property type="project" value="TreeGrafter"/>
</dbReference>
<feature type="region of interest" description="Disordered" evidence="7">
    <location>
        <begin position="456"/>
        <end position="503"/>
    </location>
</feature>
<dbReference type="GO" id="GO:0005524">
    <property type="term" value="F:ATP binding"/>
    <property type="evidence" value="ECO:0007669"/>
    <property type="project" value="InterPro"/>
</dbReference>
<keyword evidence="3" id="KW-0813">Transport</keyword>
<dbReference type="InterPro" id="IPR013525">
    <property type="entry name" value="ABC2_TM"/>
</dbReference>
<dbReference type="Pfam" id="PF00005">
    <property type="entry name" value="ABC_tran"/>
    <property type="match status" value="1"/>
</dbReference>
<sequence>MGKFSMQCLGSGKTTLLNALSGRVRCEGSVWLGERPLSRKLRHLVGYSTQHDLFHPHLRLRQMLQFTAELRLPHAMSQAQKVAAVDAVIDLLGLQHCQETIIGDATVRGLSGGERKRASIACELLTDPPVLVLDEPTSGLDAHAAHSLIANLKALAVQEGRAVVLSLHQPSSRIFHMLDTVLLLAKGQPAYLGPSGDVAPYMAQLGLPIQPNYNPADFLLEVATEYSERLIRHYSETHRPGNVVRQSKNPPPWVFHQRLSSLSASQSKPILRTDVDDEDASSSHERLDVGQELPDYRDLQYSRLTNANGYPHSVVIDVPDERLTQRLSNVQRCACGNIVQLSLDVLPSVDGENHCSEIISSPYPIDFSPSSTVRFPSEIAVSNLDYESSAHLFVCDDCIKMKNHQHLIHDGRDRDLVDSRGGLDLGDDDSEHHHDLQRSSSFRGFNVIRSLPAPLSEDACLNKGPGRPTDEAPRGTLPDTRTTRSVKRDESDSGRESCSSDHSDVASCSAASVAPFASSRRHLRLYAADARWPASYWTQCRARCFAVYRPIITSRVNWVQTLGFALLAGVLWYQAPRTEEGITDLQGWMFFSTSYWMMHSHFQALNTFPREKAVLEKERGSGWYRISAYYIAKTLSELPLTIALPSLYFIISYPLMAGVSNALGMLLLLLMLLLNALVAQSVGLLVSVTFSDIEHCWAVSALITLFQQLFGGFLSTRVPPWMEWARYLSMVQYAYTNMCYIEFSMGLPVACAAELSRYPSCASGNTTVVPVAEILASTGVSGSSIGPSVVWMNTAALVLYLVVARLLTYLVLRYRYRPKY</sequence>
<feature type="transmembrane region" description="Helical" evidence="8">
    <location>
        <begin position="629"/>
        <end position="651"/>
    </location>
</feature>
<feature type="region of interest" description="Disordered" evidence="7">
    <location>
        <begin position="266"/>
        <end position="286"/>
    </location>
</feature>
<dbReference type="PROSITE" id="PS50893">
    <property type="entry name" value="ABC_TRANSPORTER_2"/>
    <property type="match status" value="1"/>
</dbReference>
<evidence type="ECO:0000256" key="6">
    <source>
        <dbReference type="ARBA" id="ARBA00023136"/>
    </source>
</evidence>
<dbReference type="InterPro" id="IPR050352">
    <property type="entry name" value="ABCG_transporters"/>
</dbReference>
<dbReference type="Pfam" id="PF01061">
    <property type="entry name" value="ABC2_membrane"/>
    <property type="match status" value="1"/>
</dbReference>
<evidence type="ECO:0000256" key="5">
    <source>
        <dbReference type="ARBA" id="ARBA00022989"/>
    </source>
</evidence>
<keyword evidence="5 8" id="KW-1133">Transmembrane helix</keyword>
<dbReference type="OMA" id="NMQIVEF"/>
<reference evidence="11" key="1">
    <citation type="submission" date="2025-08" db="UniProtKB">
        <authorList>
            <consortium name="RefSeq"/>
        </authorList>
    </citation>
    <scope>IDENTIFICATION</scope>
    <source>
        <tissue evidence="11">Whole organism</tissue>
    </source>
</reference>
<feature type="compositionally biased region" description="Basic and acidic residues" evidence="7">
    <location>
        <begin position="486"/>
        <end position="503"/>
    </location>
</feature>
<dbReference type="InterPro" id="IPR003439">
    <property type="entry name" value="ABC_transporter-like_ATP-bd"/>
</dbReference>
<dbReference type="PANTHER" id="PTHR48041:SF63">
    <property type="entry name" value="EARLY GENE AT 23, ISOFORM C"/>
    <property type="match status" value="1"/>
</dbReference>
<dbReference type="InterPro" id="IPR027417">
    <property type="entry name" value="P-loop_NTPase"/>
</dbReference>
<name>A0A8B7NU71_HYAAZ</name>
<evidence type="ECO:0000256" key="1">
    <source>
        <dbReference type="ARBA" id="ARBA00004141"/>
    </source>
</evidence>
<dbReference type="InterPro" id="IPR017871">
    <property type="entry name" value="ABC_transporter-like_CS"/>
</dbReference>
<evidence type="ECO:0000256" key="2">
    <source>
        <dbReference type="ARBA" id="ARBA00005814"/>
    </source>
</evidence>
<dbReference type="GO" id="GO:0016887">
    <property type="term" value="F:ATP hydrolysis activity"/>
    <property type="evidence" value="ECO:0007669"/>
    <property type="project" value="InterPro"/>
</dbReference>
<dbReference type="InterPro" id="IPR043926">
    <property type="entry name" value="ABCG_dom"/>
</dbReference>
<dbReference type="SUPFAM" id="SSF52540">
    <property type="entry name" value="P-loop containing nucleoside triphosphate hydrolases"/>
    <property type="match status" value="1"/>
</dbReference>
<dbReference type="RefSeq" id="XP_018017272.1">
    <property type="nucleotide sequence ID" value="XM_018161783.2"/>
</dbReference>
<keyword evidence="10" id="KW-1185">Reference proteome</keyword>
<gene>
    <name evidence="11" type="primary">LOC108673895</name>
</gene>
<dbReference type="KEGG" id="hazt:108673895"/>
<dbReference type="PANTHER" id="PTHR48041">
    <property type="entry name" value="ABC TRANSPORTER G FAMILY MEMBER 28"/>
    <property type="match status" value="1"/>
</dbReference>
<feature type="domain" description="ABC transporter" evidence="9">
    <location>
        <begin position="1"/>
        <end position="211"/>
    </location>
</feature>
<keyword evidence="4 8" id="KW-0812">Transmembrane</keyword>
<dbReference type="OrthoDB" id="66620at2759"/>
<accession>A0A8B7NU71</accession>
<dbReference type="PROSITE" id="PS00211">
    <property type="entry name" value="ABC_TRANSPORTER_1"/>
    <property type="match status" value="1"/>
</dbReference>
<dbReference type="Proteomes" id="UP000694843">
    <property type="component" value="Unplaced"/>
</dbReference>
<feature type="transmembrane region" description="Helical" evidence="8">
    <location>
        <begin position="695"/>
        <end position="714"/>
    </location>
</feature>
<evidence type="ECO:0000259" key="9">
    <source>
        <dbReference type="PROSITE" id="PS50893"/>
    </source>
</evidence>
<evidence type="ECO:0000313" key="10">
    <source>
        <dbReference type="Proteomes" id="UP000694843"/>
    </source>
</evidence>
<dbReference type="Gene3D" id="3.40.50.300">
    <property type="entry name" value="P-loop containing nucleotide triphosphate hydrolases"/>
    <property type="match status" value="1"/>
</dbReference>
<evidence type="ECO:0000256" key="4">
    <source>
        <dbReference type="ARBA" id="ARBA00022692"/>
    </source>
</evidence>
<dbReference type="AlphaFoldDB" id="A0A8B7NU71"/>
<comment type="similarity">
    <text evidence="2">Belongs to the ABC transporter superfamily. ABCG family. Eye pigment precursor importer (TC 3.A.1.204) subfamily.</text>
</comment>
<keyword evidence="6 8" id="KW-0472">Membrane</keyword>
<dbReference type="GO" id="GO:0140359">
    <property type="term" value="F:ABC-type transporter activity"/>
    <property type="evidence" value="ECO:0007669"/>
    <property type="project" value="InterPro"/>
</dbReference>
<feature type="transmembrane region" description="Helical" evidence="8">
    <location>
        <begin position="790"/>
        <end position="812"/>
    </location>
</feature>
<evidence type="ECO:0000313" key="11">
    <source>
        <dbReference type="RefSeq" id="XP_018017272.1"/>
    </source>
</evidence>
<protein>
    <submittedName>
        <fullName evidence="11">ABC transporter G family member 9</fullName>
    </submittedName>
</protein>
<dbReference type="GeneID" id="108673895"/>
<dbReference type="Pfam" id="PF19055">
    <property type="entry name" value="ABC2_membrane_7"/>
    <property type="match status" value="1"/>
</dbReference>
<comment type="subcellular location">
    <subcellularLocation>
        <location evidence="1">Membrane</location>
        <topology evidence="1">Multi-pass membrane protein</topology>
    </subcellularLocation>
</comment>
<feature type="transmembrane region" description="Helical" evidence="8">
    <location>
        <begin position="556"/>
        <end position="575"/>
    </location>
</feature>